<sequence>MIEKEALLRSVLDVVSETGFLSPVTVQCLEQDNDVNTTCTFWCSPHATVQEIKSILREKLDLAASTENDFSSVLLDLKDTATGTNVFVHLETAKPPAATELTVRTRQMDPFIHGLFRMAGMTTEADLDDMMERIMVPRTKRDCPGSHALPTKCQVMCDLCQAYARPGRWCEECDFALCDSCFQSDEGRRVSSTEQQHASSDPYDQLIEMVKYIGREHASLVEGSGAGSGGFLWDPTLGGEVRPSIFGNEDRFMYVRQGSKILQAGTRLVILLSDKLRSVVVTNDDDAPIESNTIRRKDNALLPGETDTILRNGATSPEVLGHGRKLLADRTSWRRVTQALSNIVERAGMEGFEDAPEAYNLKMRLVSFQPHKVVYVVTAEICHIYCADRSMPQGADMYQFFDHRARTFEALQEAGAVL</sequence>
<organism evidence="1 2">
    <name type="scientific">Seminavis robusta</name>
    <dbReference type="NCBI Taxonomy" id="568900"/>
    <lineage>
        <taxon>Eukaryota</taxon>
        <taxon>Sar</taxon>
        <taxon>Stramenopiles</taxon>
        <taxon>Ochrophyta</taxon>
        <taxon>Bacillariophyta</taxon>
        <taxon>Bacillariophyceae</taxon>
        <taxon>Bacillariophycidae</taxon>
        <taxon>Naviculales</taxon>
        <taxon>Naviculaceae</taxon>
        <taxon>Seminavis</taxon>
    </lineage>
</organism>
<dbReference type="AlphaFoldDB" id="A0A9N8H4Y7"/>
<dbReference type="EMBL" id="CAICTM010000126">
    <property type="protein sequence ID" value="CAB9502103.1"/>
    <property type="molecule type" value="Genomic_DNA"/>
</dbReference>
<reference evidence="1" key="1">
    <citation type="submission" date="2020-06" db="EMBL/GenBank/DDBJ databases">
        <authorList>
            <consortium name="Plant Systems Biology data submission"/>
        </authorList>
    </citation>
    <scope>NUCLEOTIDE SEQUENCE</scope>
    <source>
        <strain evidence="1">D6</strain>
    </source>
</reference>
<gene>
    <name evidence="1" type="ORF">SEMRO_127_G060950.1</name>
</gene>
<name>A0A9N8H4Y7_9STRA</name>
<proteinExistence type="predicted"/>
<evidence type="ECO:0000313" key="1">
    <source>
        <dbReference type="EMBL" id="CAB9502103.1"/>
    </source>
</evidence>
<dbReference type="Proteomes" id="UP001153069">
    <property type="component" value="Unassembled WGS sequence"/>
</dbReference>
<protein>
    <submittedName>
        <fullName evidence="1">Uncharacterized protein</fullName>
    </submittedName>
</protein>
<comment type="caution">
    <text evidence="1">The sequence shown here is derived from an EMBL/GenBank/DDBJ whole genome shotgun (WGS) entry which is preliminary data.</text>
</comment>
<accession>A0A9N8H4Y7</accession>
<evidence type="ECO:0000313" key="2">
    <source>
        <dbReference type="Proteomes" id="UP001153069"/>
    </source>
</evidence>
<keyword evidence="2" id="KW-1185">Reference proteome</keyword>